<keyword evidence="2" id="KW-1185">Reference proteome</keyword>
<dbReference type="OrthoDB" id="1668230at2759"/>
<dbReference type="Proteomes" id="UP000054279">
    <property type="component" value="Unassembled WGS sequence"/>
</dbReference>
<gene>
    <name evidence="1" type="ORF">M422DRAFT_184803</name>
</gene>
<dbReference type="InterPro" id="IPR059179">
    <property type="entry name" value="MLKL-like_MCAfunc"/>
</dbReference>
<dbReference type="InterPro" id="IPR036537">
    <property type="entry name" value="Adaptor_Cbl_N_dom_sf"/>
</dbReference>
<accession>A0A0C9UC99</accession>
<organism evidence="1 2">
    <name type="scientific">Sphaerobolus stellatus (strain SS14)</name>
    <dbReference type="NCBI Taxonomy" id="990650"/>
    <lineage>
        <taxon>Eukaryota</taxon>
        <taxon>Fungi</taxon>
        <taxon>Dikarya</taxon>
        <taxon>Basidiomycota</taxon>
        <taxon>Agaricomycotina</taxon>
        <taxon>Agaricomycetes</taxon>
        <taxon>Phallomycetidae</taxon>
        <taxon>Geastrales</taxon>
        <taxon>Sphaerobolaceae</taxon>
        <taxon>Sphaerobolus</taxon>
    </lineage>
</organism>
<protein>
    <submittedName>
        <fullName evidence="1">Uncharacterized protein</fullName>
    </submittedName>
</protein>
<dbReference type="Gene3D" id="1.20.930.20">
    <property type="entry name" value="Adaptor protein Cbl, N-terminal domain"/>
    <property type="match status" value="1"/>
</dbReference>
<name>A0A0C9UC99_SPHS4</name>
<dbReference type="HOGENOM" id="CLU_1340408_0_0_1"/>
<feature type="non-terminal residue" evidence="1">
    <location>
        <position position="1"/>
    </location>
</feature>
<evidence type="ECO:0000313" key="1">
    <source>
        <dbReference type="EMBL" id="KIJ32284.1"/>
    </source>
</evidence>
<proteinExistence type="predicted"/>
<dbReference type="AlphaFoldDB" id="A0A0C9UC99"/>
<sequence>EVLSLASDTLTFVPVMGLDVAAKTLLRIWNTIDLVEANRRSCLDLAFRCATILYSIRQEIIKAGHSVAQSLEDPIEKLTEAFYGIERFINTQSSRPFLIRYLRQDEDLRSLRICDQNLADALSLFKISIQMRILALAALQDYHPGEGTKKGKGAEASLNTNQDLAAGLTAIRVSQSFIMLGSLIMPDNANSSHPVVSLPFSHEIA</sequence>
<evidence type="ECO:0000313" key="2">
    <source>
        <dbReference type="Proteomes" id="UP000054279"/>
    </source>
</evidence>
<reference evidence="1 2" key="1">
    <citation type="submission" date="2014-06" db="EMBL/GenBank/DDBJ databases">
        <title>Evolutionary Origins and Diversification of the Mycorrhizal Mutualists.</title>
        <authorList>
            <consortium name="DOE Joint Genome Institute"/>
            <consortium name="Mycorrhizal Genomics Consortium"/>
            <person name="Kohler A."/>
            <person name="Kuo A."/>
            <person name="Nagy L.G."/>
            <person name="Floudas D."/>
            <person name="Copeland A."/>
            <person name="Barry K.W."/>
            <person name="Cichocki N."/>
            <person name="Veneault-Fourrey C."/>
            <person name="LaButti K."/>
            <person name="Lindquist E.A."/>
            <person name="Lipzen A."/>
            <person name="Lundell T."/>
            <person name="Morin E."/>
            <person name="Murat C."/>
            <person name="Riley R."/>
            <person name="Ohm R."/>
            <person name="Sun H."/>
            <person name="Tunlid A."/>
            <person name="Henrissat B."/>
            <person name="Grigoriev I.V."/>
            <person name="Hibbett D.S."/>
            <person name="Martin F."/>
        </authorList>
    </citation>
    <scope>NUCLEOTIDE SEQUENCE [LARGE SCALE GENOMIC DNA]</scope>
    <source>
        <strain evidence="1 2">SS14</strain>
    </source>
</reference>
<feature type="non-terminal residue" evidence="1">
    <location>
        <position position="205"/>
    </location>
</feature>
<dbReference type="CDD" id="cd21037">
    <property type="entry name" value="MLKL_NTD"/>
    <property type="match status" value="1"/>
</dbReference>
<dbReference type="EMBL" id="KN837229">
    <property type="protein sequence ID" value="KIJ32284.1"/>
    <property type="molecule type" value="Genomic_DNA"/>
</dbReference>
<dbReference type="GO" id="GO:0007166">
    <property type="term" value="P:cell surface receptor signaling pathway"/>
    <property type="evidence" value="ECO:0007669"/>
    <property type="project" value="InterPro"/>
</dbReference>